<evidence type="ECO:0000256" key="6">
    <source>
        <dbReference type="SAM" id="Phobius"/>
    </source>
</evidence>
<dbReference type="CDD" id="cd02609">
    <property type="entry name" value="P-type_ATPase"/>
    <property type="match status" value="1"/>
</dbReference>
<feature type="domain" description="P-type ATPase A" evidence="7">
    <location>
        <begin position="97"/>
        <end position="193"/>
    </location>
</feature>
<dbReference type="NCBIfam" id="TIGR01494">
    <property type="entry name" value="ATPase_P-type"/>
    <property type="match status" value="2"/>
</dbReference>
<keyword evidence="2 6" id="KW-0812">Transmembrane</keyword>
<dbReference type="InterPro" id="IPR023298">
    <property type="entry name" value="ATPase_P-typ_TM_dom_sf"/>
</dbReference>
<protein>
    <submittedName>
        <fullName evidence="8">ATPase P</fullName>
    </submittedName>
</protein>
<dbReference type="PROSITE" id="PS00154">
    <property type="entry name" value="ATPASE_E1_E2"/>
    <property type="match status" value="1"/>
</dbReference>
<gene>
    <name evidence="8" type="ORF">B5E91_04380</name>
</gene>
<feature type="transmembrane region" description="Helical" evidence="6">
    <location>
        <begin position="656"/>
        <end position="675"/>
    </location>
</feature>
<dbReference type="SFLD" id="SFLDF00027">
    <property type="entry name" value="p-type_atpase"/>
    <property type="match status" value="1"/>
</dbReference>
<dbReference type="InterPro" id="IPR023214">
    <property type="entry name" value="HAD_sf"/>
</dbReference>
<dbReference type="AlphaFoldDB" id="A0A1Y4QK39"/>
<accession>A0A1Y4QK39</accession>
<dbReference type="InterPro" id="IPR036412">
    <property type="entry name" value="HAD-like_sf"/>
</dbReference>
<feature type="transmembrane region" description="Helical" evidence="6">
    <location>
        <begin position="681"/>
        <end position="700"/>
    </location>
</feature>
<keyword evidence="3" id="KW-1278">Translocase</keyword>
<dbReference type="Pfam" id="PF00702">
    <property type="entry name" value="Hydrolase"/>
    <property type="match status" value="1"/>
</dbReference>
<dbReference type="InterPro" id="IPR023299">
    <property type="entry name" value="ATPase_P-typ_cyto_dom_N"/>
</dbReference>
<feature type="transmembrane region" description="Helical" evidence="6">
    <location>
        <begin position="37"/>
        <end position="59"/>
    </location>
</feature>
<name>A0A1Y4QK39_9FIRM</name>
<dbReference type="SFLD" id="SFLDS00003">
    <property type="entry name" value="Haloacid_Dehalogenase"/>
    <property type="match status" value="1"/>
</dbReference>
<dbReference type="GO" id="GO:0016020">
    <property type="term" value="C:membrane"/>
    <property type="evidence" value="ECO:0007669"/>
    <property type="project" value="UniProtKB-SubCell"/>
</dbReference>
<evidence type="ECO:0000256" key="4">
    <source>
        <dbReference type="ARBA" id="ARBA00022989"/>
    </source>
</evidence>
<evidence type="ECO:0000256" key="1">
    <source>
        <dbReference type="ARBA" id="ARBA00004141"/>
    </source>
</evidence>
<dbReference type="SUPFAM" id="SSF81653">
    <property type="entry name" value="Calcium ATPase, transduction domain A"/>
    <property type="match status" value="1"/>
</dbReference>
<dbReference type="SUPFAM" id="SSF81665">
    <property type="entry name" value="Calcium ATPase, transmembrane domain M"/>
    <property type="match status" value="1"/>
</dbReference>
<dbReference type="InterPro" id="IPR001757">
    <property type="entry name" value="P_typ_ATPase"/>
</dbReference>
<feature type="transmembrane region" description="Helical" evidence="6">
    <location>
        <begin position="65"/>
        <end position="83"/>
    </location>
</feature>
<organism evidence="8 9">
    <name type="scientific">Thomasclavelia spiroformis</name>
    <dbReference type="NCBI Taxonomy" id="29348"/>
    <lineage>
        <taxon>Bacteria</taxon>
        <taxon>Bacillati</taxon>
        <taxon>Bacillota</taxon>
        <taxon>Erysipelotrichia</taxon>
        <taxon>Erysipelotrichales</taxon>
        <taxon>Coprobacillaceae</taxon>
        <taxon>Thomasclavelia</taxon>
    </lineage>
</organism>
<keyword evidence="5 6" id="KW-0472">Membrane</keyword>
<feature type="transmembrane region" description="Helical" evidence="6">
    <location>
        <begin position="245"/>
        <end position="270"/>
    </location>
</feature>
<dbReference type="Gene3D" id="3.40.1110.10">
    <property type="entry name" value="Calcium-transporting ATPase, cytoplasmic domain N"/>
    <property type="match status" value="1"/>
</dbReference>
<dbReference type="PANTHER" id="PTHR42861">
    <property type="entry name" value="CALCIUM-TRANSPORTING ATPASE"/>
    <property type="match status" value="1"/>
</dbReference>
<dbReference type="InterPro" id="IPR018303">
    <property type="entry name" value="ATPase_P-typ_P_site"/>
</dbReference>
<reference evidence="9" key="1">
    <citation type="submission" date="2017-04" db="EMBL/GenBank/DDBJ databases">
        <title>Function of individual gut microbiota members based on whole genome sequencing of pure cultures obtained from chicken caecum.</title>
        <authorList>
            <person name="Medvecky M."/>
            <person name="Cejkova D."/>
            <person name="Polansky O."/>
            <person name="Karasova D."/>
            <person name="Kubasova T."/>
            <person name="Cizek A."/>
            <person name="Rychlik I."/>
        </authorList>
    </citation>
    <scope>NUCLEOTIDE SEQUENCE [LARGE SCALE GENOMIC DNA]</scope>
    <source>
        <strain evidence="9">An149</strain>
    </source>
</reference>
<feature type="transmembrane region" description="Helical" evidence="6">
    <location>
        <begin position="738"/>
        <end position="763"/>
    </location>
</feature>
<dbReference type="InterPro" id="IPR044492">
    <property type="entry name" value="P_typ_ATPase_HD_dom"/>
</dbReference>
<dbReference type="RefSeq" id="WP_087255466.1">
    <property type="nucleotide sequence ID" value="NZ_JAFILD010000008.1"/>
</dbReference>
<evidence type="ECO:0000313" key="9">
    <source>
        <dbReference type="Proteomes" id="UP000196258"/>
    </source>
</evidence>
<evidence type="ECO:0000256" key="5">
    <source>
        <dbReference type="ARBA" id="ARBA00023136"/>
    </source>
</evidence>
<dbReference type="InterPro" id="IPR008250">
    <property type="entry name" value="ATPase_P-typ_transduc_dom_A_sf"/>
</dbReference>
<dbReference type="GO" id="GO:0016887">
    <property type="term" value="F:ATP hydrolysis activity"/>
    <property type="evidence" value="ECO:0007669"/>
    <property type="project" value="InterPro"/>
</dbReference>
<dbReference type="SFLD" id="SFLDG00002">
    <property type="entry name" value="C1.7:_P-type_atpase_like"/>
    <property type="match status" value="1"/>
</dbReference>
<evidence type="ECO:0000259" key="7">
    <source>
        <dbReference type="Pfam" id="PF00122"/>
    </source>
</evidence>
<dbReference type="Gene3D" id="3.40.50.1000">
    <property type="entry name" value="HAD superfamily/HAD-like"/>
    <property type="match status" value="1"/>
</dbReference>
<comment type="subcellular location">
    <subcellularLocation>
        <location evidence="1">Membrane</location>
        <topology evidence="1">Multi-pass membrane protein</topology>
    </subcellularLocation>
</comment>
<evidence type="ECO:0000256" key="2">
    <source>
        <dbReference type="ARBA" id="ARBA00022692"/>
    </source>
</evidence>
<dbReference type="Gene3D" id="1.20.1110.10">
    <property type="entry name" value="Calcium-transporting ATPase, transmembrane domain"/>
    <property type="match status" value="1"/>
</dbReference>
<sequence>MEKKITGLSDQEVIQRINEGKVNNVDNKITKSYKEIFINNTITFFNMINVSLLALLIFVGSYKNTLFILVIVINTIAGIYQEIKAKITLDRLKIIVSSKVDVIRNGITKTIAINEIVLDDYLILHTGMQIPSDSILVDGYVEANEALLTGESDPILKQTGDKLFSGSFVTSGKGICKVIHVGDDNYTNKIANEAKKLKKHDSKLNQSLNMILKYISIIIVPLGILLFLKQYLYGNLGFNDAIVSTVAAIIGMIPEGLVLLTSVALTISVLRLAKQKTLVQELFCIETLARVDTLCLDKTGTITEGTMKVEFDVKICNVNIEEIVGNLINSSTDENVTSNALKKHYTKMNNYKLCHNIPFSSDRKYSGASFYQEGTYYLGAYQFLFPQGNDELEIICNKYASDGYRILVLAHSSEVKQDDKLALDLTPYGIIVLSDVIRKDAKEILAYFDKQGVDLKIISGDDPLTVGAIAKKAGLKNANHYIDASTLKTPQDFENALKSYSVFGRVTPQQKKEMVLALKRLGHTVAMSGDGVNDVLAFKEADCSIAMAAGSDVAKNVANLVLLDNNFSAMPHIVNEGRRVINNITMSASMFLIKTIFSILISIATIFLGQAYPFEPIQLSLISTCGVGIPTFFLTYEANFEHVKGNFLTTVLEKSFPFALTIAIGAATITNIGLYLGYDPLMLATICILFTGWNYLLALLKIYRPLTLYRRIVIYLTQLLYFALMLIGQPLFELTDISFNWLVVLLALIVYSSLFIDFSSYLFKQLEKFYNKHKKSK</sequence>
<evidence type="ECO:0000256" key="3">
    <source>
        <dbReference type="ARBA" id="ARBA00022967"/>
    </source>
</evidence>
<proteinExistence type="predicted"/>
<dbReference type="Proteomes" id="UP000196258">
    <property type="component" value="Unassembled WGS sequence"/>
</dbReference>
<dbReference type="InterPro" id="IPR059000">
    <property type="entry name" value="ATPase_P-type_domA"/>
</dbReference>
<feature type="transmembrane region" description="Helical" evidence="6">
    <location>
        <begin position="617"/>
        <end position="636"/>
    </location>
</feature>
<dbReference type="PRINTS" id="PR00119">
    <property type="entry name" value="CATATPASE"/>
</dbReference>
<feature type="transmembrane region" description="Helical" evidence="6">
    <location>
        <begin position="591"/>
        <end position="611"/>
    </location>
</feature>
<dbReference type="EMBL" id="NFLB01000004">
    <property type="protein sequence ID" value="OUQ05656.1"/>
    <property type="molecule type" value="Genomic_DNA"/>
</dbReference>
<dbReference type="SUPFAM" id="SSF56784">
    <property type="entry name" value="HAD-like"/>
    <property type="match status" value="1"/>
</dbReference>
<feature type="transmembrane region" description="Helical" evidence="6">
    <location>
        <begin position="211"/>
        <end position="233"/>
    </location>
</feature>
<evidence type="ECO:0000313" key="8">
    <source>
        <dbReference type="EMBL" id="OUQ05656.1"/>
    </source>
</evidence>
<dbReference type="Gene3D" id="2.70.150.10">
    <property type="entry name" value="Calcium-transporting ATPase, cytoplasmic transduction domain A"/>
    <property type="match status" value="1"/>
</dbReference>
<dbReference type="GO" id="GO:0005524">
    <property type="term" value="F:ATP binding"/>
    <property type="evidence" value="ECO:0007669"/>
    <property type="project" value="InterPro"/>
</dbReference>
<dbReference type="Pfam" id="PF00122">
    <property type="entry name" value="E1-E2_ATPase"/>
    <property type="match status" value="1"/>
</dbReference>
<dbReference type="PRINTS" id="PR00120">
    <property type="entry name" value="HATPASE"/>
</dbReference>
<keyword evidence="4 6" id="KW-1133">Transmembrane helix</keyword>
<feature type="transmembrane region" description="Helical" evidence="6">
    <location>
        <begin position="712"/>
        <end position="732"/>
    </location>
</feature>
<comment type="caution">
    <text evidence="8">The sequence shown here is derived from an EMBL/GenBank/DDBJ whole genome shotgun (WGS) entry which is preliminary data.</text>
</comment>